<feature type="transmembrane region" description="Helical" evidence="1">
    <location>
        <begin position="199"/>
        <end position="218"/>
    </location>
</feature>
<feature type="transmembrane region" description="Helical" evidence="1">
    <location>
        <begin position="116"/>
        <end position="135"/>
    </location>
</feature>
<feature type="non-terminal residue" evidence="2">
    <location>
        <position position="1"/>
    </location>
</feature>
<dbReference type="EMBL" id="DAASPI010000035">
    <property type="protein sequence ID" value="HAE6481462.1"/>
    <property type="molecule type" value="Genomic_DNA"/>
</dbReference>
<protein>
    <submittedName>
        <fullName evidence="2">Sugar porter family MFS transporter</fullName>
    </submittedName>
</protein>
<name>A0A734VL94_SALER</name>
<organism evidence="2">
    <name type="scientific">Salmonella enterica</name>
    <name type="common">Salmonella choleraesuis</name>
    <dbReference type="NCBI Taxonomy" id="28901"/>
    <lineage>
        <taxon>Bacteria</taxon>
        <taxon>Pseudomonadati</taxon>
        <taxon>Pseudomonadota</taxon>
        <taxon>Gammaproteobacteria</taxon>
        <taxon>Enterobacterales</taxon>
        <taxon>Enterobacteriaceae</taxon>
        <taxon>Salmonella</taxon>
    </lineage>
</organism>
<sequence>IGVILVCGQLGYLLGMVASWFVCRIKNCYPFYFVALLLIIGVVCSFCINGPSDVVRLIIAQFLINLGMGIVTLLVPMLLFSAIGSAQTFVILFSLCLLFKFIIAGYLSIFIYSIPYIGITVITLAVIALLLLLPLKKELFYIAPPKRFSSTQRPECAEPVVVALLAFFIPFYIIYWFFRIHREIQFVAPSPRLMTACGAGWLSAIMPFGTAILCLTLSDEIRALLANKNEDGGIRTGWTLFWALLLPPVGAAIIQAKMNRFITANTADTADRG</sequence>
<reference evidence="2" key="1">
    <citation type="journal article" date="2018" name="Genome Biol.">
        <title>SKESA: strategic k-mer extension for scrupulous assemblies.</title>
        <authorList>
            <person name="Souvorov A."/>
            <person name="Agarwala R."/>
            <person name="Lipman D.J."/>
        </authorList>
    </citation>
    <scope>NUCLEOTIDE SEQUENCE</scope>
    <source>
        <strain evidence="2">15-5526</strain>
    </source>
</reference>
<feature type="transmembrane region" description="Helical" evidence="1">
    <location>
        <begin position="160"/>
        <end position="178"/>
    </location>
</feature>
<dbReference type="AlphaFoldDB" id="A0A734VL94"/>
<comment type="caution">
    <text evidence="2">The sequence shown here is derived from an EMBL/GenBank/DDBJ whole genome shotgun (WGS) entry which is preliminary data.</text>
</comment>
<evidence type="ECO:0000313" key="2">
    <source>
        <dbReference type="EMBL" id="HAE6481462.1"/>
    </source>
</evidence>
<proteinExistence type="predicted"/>
<evidence type="ECO:0000256" key="1">
    <source>
        <dbReference type="SAM" id="Phobius"/>
    </source>
</evidence>
<feature type="transmembrane region" description="Helical" evidence="1">
    <location>
        <begin position="89"/>
        <end position="109"/>
    </location>
</feature>
<feature type="transmembrane region" description="Helical" evidence="1">
    <location>
        <begin position="62"/>
        <end position="83"/>
    </location>
</feature>
<keyword evidence="1" id="KW-1133">Transmembrane helix</keyword>
<gene>
    <name evidence="2" type="ORF">G4K30_002849</name>
</gene>
<keyword evidence="1" id="KW-0472">Membrane</keyword>
<keyword evidence="1" id="KW-0812">Transmembrane</keyword>
<reference evidence="2" key="2">
    <citation type="submission" date="2018-07" db="EMBL/GenBank/DDBJ databases">
        <authorList>
            <consortium name="NCBI Pathogen Detection Project"/>
        </authorList>
    </citation>
    <scope>NUCLEOTIDE SEQUENCE</scope>
    <source>
        <strain evidence="2">15-5526</strain>
    </source>
</reference>
<feature type="transmembrane region" description="Helical" evidence="1">
    <location>
        <begin position="238"/>
        <end position="256"/>
    </location>
</feature>
<feature type="transmembrane region" description="Helical" evidence="1">
    <location>
        <begin position="29"/>
        <end position="50"/>
    </location>
</feature>
<accession>A0A734VL94</accession>